<keyword evidence="2" id="KW-0503">Monooxygenase</keyword>
<evidence type="ECO:0000259" key="1">
    <source>
        <dbReference type="Pfam" id="PF03992"/>
    </source>
</evidence>
<feature type="domain" description="ABM" evidence="1">
    <location>
        <begin position="33"/>
        <end position="87"/>
    </location>
</feature>
<accession>A0A1N6HBZ4</accession>
<dbReference type="STRING" id="1123272.SAMN02745824_3223"/>
<gene>
    <name evidence="2" type="ORF">SAMN02745824_3223</name>
</gene>
<dbReference type="SUPFAM" id="SSF54909">
    <property type="entry name" value="Dimeric alpha+beta barrel"/>
    <property type="match status" value="1"/>
</dbReference>
<dbReference type="Pfam" id="PF03992">
    <property type="entry name" value="ABM"/>
    <property type="match status" value="1"/>
</dbReference>
<dbReference type="Gene3D" id="3.30.70.100">
    <property type="match status" value="1"/>
</dbReference>
<dbReference type="GO" id="GO:0004497">
    <property type="term" value="F:monooxygenase activity"/>
    <property type="evidence" value="ECO:0007669"/>
    <property type="project" value="UniProtKB-KW"/>
</dbReference>
<protein>
    <submittedName>
        <fullName evidence="2">Heme-degrading monooxygenase HmoA</fullName>
    </submittedName>
</protein>
<dbReference type="InterPro" id="IPR052936">
    <property type="entry name" value="Jasmonate_Hydroxylase-like"/>
</dbReference>
<evidence type="ECO:0000313" key="2">
    <source>
        <dbReference type="EMBL" id="SIO17338.1"/>
    </source>
</evidence>
<name>A0A1N6HBZ4_9SPHN</name>
<dbReference type="EMBL" id="FSQW01000002">
    <property type="protein sequence ID" value="SIO17338.1"/>
    <property type="molecule type" value="Genomic_DNA"/>
</dbReference>
<evidence type="ECO:0000313" key="3">
    <source>
        <dbReference type="Proteomes" id="UP000185192"/>
    </source>
</evidence>
<keyword evidence="3" id="KW-1185">Reference proteome</keyword>
<proteinExistence type="predicted"/>
<dbReference type="Proteomes" id="UP000185192">
    <property type="component" value="Unassembled WGS sequence"/>
</dbReference>
<dbReference type="InterPro" id="IPR011008">
    <property type="entry name" value="Dimeric_a/b-barrel"/>
</dbReference>
<organism evidence="2 3">
    <name type="scientific">Parasphingorhabdus marina DSM 22363</name>
    <dbReference type="NCBI Taxonomy" id="1123272"/>
    <lineage>
        <taxon>Bacteria</taxon>
        <taxon>Pseudomonadati</taxon>
        <taxon>Pseudomonadota</taxon>
        <taxon>Alphaproteobacteria</taxon>
        <taxon>Sphingomonadales</taxon>
        <taxon>Sphingomonadaceae</taxon>
        <taxon>Parasphingorhabdus</taxon>
    </lineage>
</organism>
<dbReference type="PANTHER" id="PTHR37811:SF2">
    <property type="entry name" value="ABM DOMAIN-CONTAINING PROTEIN"/>
    <property type="match status" value="1"/>
</dbReference>
<sequence>MALFGAMTVFTKGTIAVIFCARRTDADDSGYADAADRMEKLAALQSGYRGIDHARNADGSGITISYWATDDDAKAWRDNPEHAAIRETGRGKWYSSYSLHVARVERSYDWEK</sequence>
<dbReference type="PANTHER" id="PTHR37811">
    <property type="entry name" value="BLL5343 PROTEIN"/>
    <property type="match status" value="1"/>
</dbReference>
<dbReference type="AlphaFoldDB" id="A0A1N6HBZ4"/>
<keyword evidence="2" id="KW-0560">Oxidoreductase</keyword>
<dbReference type="InterPro" id="IPR007138">
    <property type="entry name" value="ABM_dom"/>
</dbReference>
<reference evidence="3" key="1">
    <citation type="submission" date="2016-11" db="EMBL/GenBank/DDBJ databases">
        <authorList>
            <person name="Varghese N."/>
            <person name="Submissions S."/>
        </authorList>
    </citation>
    <scope>NUCLEOTIDE SEQUENCE [LARGE SCALE GENOMIC DNA]</scope>
    <source>
        <strain evidence="3">DSM 22363</strain>
    </source>
</reference>